<feature type="transmembrane region" description="Helical" evidence="1">
    <location>
        <begin position="229"/>
        <end position="247"/>
    </location>
</feature>
<evidence type="ECO:0000256" key="1">
    <source>
        <dbReference type="SAM" id="Phobius"/>
    </source>
</evidence>
<evidence type="ECO:0000313" key="3">
    <source>
        <dbReference type="Proteomes" id="UP000573327"/>
    </source>
</evidence>
<evidence type="ECO:0008006" key="4">
    <source>
        <dbReference type="Google" id="ProtNLM"/>
    </source>
</evidence>
<keyword evidence="1" id="KW-0472">Membrane</keyword>
<gene>
    <name evidence="2" type="ORF">F4556_006863</name>
</gene>
<feature type="transmembrane region" description="Helical" evidence="1">
    <location>
        <begin position="167"/>
        <end position="190"/>
    </location>
</feature>
<comment type="caution">
    <text evidence="2">The sequence shown here is derived from an EMBL/GenBank/DDBJ whole genome shotgun (WGS) entry which is preliminary data.</text>
</comment>
<feature type="transmembrane region" description="Helical" evidence="1">
    <location>
        <begin position="280"/>
        <end position="305"/>
    </location>
</feature>
<reference evidence="2 3" key="1">
    <citation type="submission" date="2020-08" db="EMBL/GenBank/DDBJ databases">
        <title>Sequencing the genomes of 1000 actinobacteria strains.</title>
        <authorList>
            <person name="Klenk H.-P."/>
        </authorList>
    </citation>
    <scope>NUCLEOTIDE SEQUENCE [LARGE SCALE GENOMIC DNA]</scope>
    <source>
        <strain evidence="2 3">DSM 44786</strain>
    </source>
</reference>
<accession>A0A7W7WLJ2</accession>
<keyword evidence="1" id="KW-0812">Transmembrane</keyword>
<feature type="transmembrane region" description="Helical" evidence="1">
    <location>
        <begin position="12"/>
        <end position="32"/>
    </location>
</feature>
<dbReference type="RefSeq" id="WP_246511168.1">
    <property type="nucleotide sequence ID" value="NZ_JACHJR010000001.1"/>
</dbReference>
<organism evidence="2 3">
    <name type="scientific">Kitasatospora gansuensis</name>
    <dbReference type="NCBI Taxonomy" id="258050"/>
    <lineage>
        <taxon>Bacteria</taxon>
        <taxon>Bacillati</taxon>
        <taxon>Actinomycetota</taxon>
        <taxon>Actinomycetes</taxon>
        <taxon>Kitasatosporales</taxon>
        <taxon>Streptomycetaceae</taxon>
        <taxon>Kitasatospora</taxon>
    </lineage>
</organism>
<feature type="transmembrane region" description="Helical" evidence="1">
    <location>
        <begin position="137"/>
        <end position="160"/>
    </location>
</feature>
<keyword evidence="3" id="KW-1185">Reference proteome</keyword>
<protein>
    <recommendedName>
        <fullName evidence="4">ABC transporter permease</fullName>
    </recommendedName>
</protein>
<dbReference type="AlphaFoldDB" id="A0A7W7WLJ2"/>
<dbReference type="Proteomes" id="UP000573327">
    <property type="component" value="Unassembled WGS sequence"/>
</dbReference>
<name>A0A7W7WLJ2_9ACTN</name>
<proteinExistence type="predicted"/>
<dbReference type="EMBL" id="JACHJR010000001">
    <property type="protein sequence ID" value="MBB4951328.1"/>
    <property type="molecule type" value="Genomic_DNA"/>
</dbReference>
<feature type="transmembrane region" description="Helical" evidence="1">
    <location>
        <begin position="202"/>
        <end position="222"/>
    </location>
</feature>
<keyword evidence="1" id="KW-1133">Transmembrane helix</keyword>
<evidence type="ECO:0000313" key="2">
    <source>
        <dbReference type="EMBL" id="MBB4951328.1"/>
    </source>
</evidence>
<sequence length="328" mass="31977">MTANLPPTPRRIAAVCLAVPLLVAFALWAFTWPAARLAPHDLPIGVAGPAAATAPFEQQLASHQGAFEIHRYTDGAAAREAVENREVYGAVVAGEAGPELYTASAAGPLVAQLLQGVGGKAKLTDVVPAPAGDPRGAVFGAGLLPLVLAGIASGALVTLLRLRGGAAIGALLGAAALTGLVAAAIAHSWLGALTGNWSAEAGVLALTTLAVGATTAGLAALIGPPGIGLTALLMVLLGNSFSGVTSAPELLPGAARVIGAQLPPGAAGTLLRSVAFFDGAAAAAPLLTLSLWAGLGLAAVGLAAARRRPAPEAAALAVGEPGQVTTPA</sequence>